<dbReference type="AlphaFoldDB" id="A0A3S0IMC8"/>
<dbReference type="Gene3D" id="3.10.350.10">
    <property type="entry name" value="LysM domain"/>
    <property type="match status" value="1"/>
</dbReference>
<organism evidence="4 5">
    <name type="scientific">Bacillus yapensis</name>
    <dbReference type="NCBI Taxonomy" id="2492960"/>
    <lineage>
        <taxon>Bacteria</taxon>
        <taxon>Bacillati</taxon>
        <taxon>Bacillota</taxon>
        <taxon>Bacilli</taxon>
        <taxon>Bacillales</taxon>
        <taxon>Bacillaceae</taxon>
        <taxon>Bacillus</taxon>
    </lineage>
</organism>
<dbReference type="InterPro" id="IPR014717">
    <property type="entry name" value="Transl_elong_EF1B/ribsomal_bS6"/>
</dbReference>
<sequence>MNRKEKLITVTTIFVLILFFISVFYFVLYPKLEKISLKENELTTQEQILSTLQNKITDTNRTTFDSSVTLQKLVPVKPMSQQLLLDIEKAEVVSGSFVKNMEFEDGEELEDNQESEDLESIATGQDVESETEDSGKSVSLPSGLKKITVTINVESPTYFEFEEFIGILENSERITIIESIDFTEEDEEIIEEGQSDLPLRYEIVLVAFYMPTLADLIDRLPKMEAPEPADKKNPLSNFGEYSGEEPSKSEAPIQNGNSVESEQTGEDVNTFIENQSTESQEYIVQSGDTLTKIAKQFYADEYKSGILLIQEDNQIKGDQIRVGQVLRIPSR</sequence>
<name>A0A3S0IMC8_9BACI</name>
<dbReference type="SMART" id="SM00257">
    <property type="entry name" value="LysM"/>
    <property type="match status" value="1"/>
</dbReference>
<keyword evidence="5" id="KW-1185">Reference proteome</keyword>
<feature type="compositionally biased region" description="Polar residues" evidence="1">
    <location>
        <begin position="252"/>
        <end position="262"/>
    </location>
</feature>
<gene>
    <name evidence="4" type="ORF">EKG37_19160</name>
</gene>
<dbReference type="RefSeq" id="WP_126410389.1">
    <property type="nucleotide sequence ID" value="NZ_RXNT01000019.1"/>
</dbReference>
<reference evidence="4 5" key="1">
    <citation type="submission" date="2018-12" db="EMBL/GenBank/DDBJ databases">
        <title>Bacillus yapensis draft genome sequence.</title>
        <authorList>
            <person name="Yu L."/>
            <person name="Xu X."/>
            <person name="Tang X."/>
        </authorList>
    </citation>
    <scope>NUCLEOTIDE SEQUENCE [LARGE SCALE GENOMIC DNA]</scope>
    <source>
        <strain evidence="4 5">XXST-01</strain>
    </source>
</reference>
<dbReference type="EMBL" id="RXNT01000019">
    <property type="protein sequence ID" value="RTR27317.1"/>
    <property type="molecule type" value="Genomic_DNA"/>
</dbReference>
<proteinExistence type="predicted"/>
<evidence type="ECO:0000259" key="3">
    <source>
        <dbReference type="PROSITE" id="PS51782"/>
    </source>
</evidence>
<feature type="region of interest" description="Disordered" evidence="1">
    <location>
        <begin position="224"/>
        <end position="264"/>
    </location>
</feature>
<feature type="domain" description="LysM" evidence="3">
    <location>
        <begin position="280"/>
        <end position="328"/>
    </location>
</feature>
<dbReference type="PROSITE" id="PS51782">
    <property type="entry name" value="LYSM"/>
    <property type="match status" value="1"/>
</dbReference>
<dbReference type="InterPro" id="IPR036779">
    <property type="entry name" value="LysM_dom_sf"/>
</dbReference>
<dbReference type="Proteomes" id="UP000271374">
    <property type="component" value="Unassembled WGS sequence"/>
</dbReference>
<comment type="caution">
    <text evidence="4">The sequence shown here is derived from an EMBL/GenBank/DDBJ whole genome shotgun (WGS) entry which is preliminary data.</text>
</comment>
<dbReference type="CDD" id="cd00118">
    <property type="entry name" value="LysM"/>
    <property type="match status" value="1"/>
</dbReference>
<evidence type="ECO:0000256" key="1">
    <source>
        <dbReference type="SAM" id="MobiDB-lite"/>
    </source>
</evidence>
<feature type="compositionally biased region" description="Acidic residues" evidence="1">
    <location>
        <begin position="104"/>
        <end position="119"/>
    </location>
</feature>
<keyword evidence="2" id="KW-0812">Transmembrane</keyword>
<feature type="compositionally biased region" description="Basic and acidic residues" evidence="1">
    <location>
        <begin position="224"/>
        <end position="233"/>
    </location>
</feature>
<feature type="transmembrane region" description="Helical" evidence="2">
    <location>
        <begin position="7"/>
        <end position="28"/>
    </location>
</feature>
<dbReference type="InterPro" id="IPR018392">
    <property type="entry name" value="LysM"/>
</dbReference>
<accession>A0A3S0IMC8</accession>
<feature type="region of interest" description="Disordered" evidence="1">
    <location>
        <begin position="104"/>
        <end position="139"/>
    </location>
</feature>
<dbReference type="Pfam" id="PF01476">
    <property type="entry name" value="LysM"/>
    <property type="match status" value="1"/>
</dbReference>
<dbReference type="OrthoDB" id="2427034at2"/>
<protein>
    <submittedName>
        <fullName evidence="4">LysM peptidoglycan-binding domain-containing protein</fullName>
    </submittedName>
</protein>
<keyword evidence="2" id="KW-0472">Membrane</keyword>
<dbReference type="SUPFAM" id="SSF54106">
    <property type="entry name" value="LysM domain"/>
    <property type="match status" value="1"/>
</dbReference>
<keyword evidence="2" id="KW-1133">Transmembrane helix</keyword>
<dbReference type="Gene3D" id="3.30.70.60">
    <property type="match status" value="1"/>
</dbReference>
<evidence type="ECO:0000256" key="2">
    <source>
        <dbReference type="SAM" id="Phobius"/>
    </source>
</evidence>
<evidence type="ECO:0000313" key="5">
    <source>
        <dbReference type="Proteomes" id="UP000271374"/>
    </source>
</evidence>
<evidence type="ECO:0000313" key="4">
    <source>
        <dbReference type="EMBL" id="RTR27317.1"/>
    </source>
</evidence>